<evidence type="ECO:0000313" key="3">
    <source>
        <dbReference type="EMBL" id="CAE2219640.1"/>
    </source>
</evidence>
<keyword evidence="1" id="KW-0732">Signal</keyword>
<protein>
    <recommendedName>
        <fullName evidence="2">Domain of unknown function at the cortex 1 domain-containing protein</fullName>
    </recommendedName>
</protein>
<gene>
    <name evidence="3" type="ORF">OAUR00152_LOCUS7833</name>
</gene>
<dbReference type="AlphaFoldDB" id="A0A7S4I5Z6"/>
<accession>A0A7S4I5Z6</accession>
<feature type="chain" id="PRO_5031263571" description="Domain of unknown function at the cortex 1 domain-containing protein" evidence="1">
    <location>
        <begin position="21"/>
        <end position="351"/>
    </location>
</feature>
<reference evidence="3" key="1">
    <citation type="submission" date="2021-01" db="EMBL/GenBank/DDBJ databases">
        <authorList>
            <person name="Corre E."/>
            <person name="Pelletier E."/>
            <person name="Niang G."/>
            <person name="Scheremetjew M."/>
            <person name="Finn R."/>
            <person name="Kale V."/>
            <person name="Holt S."/>
            <person name="Cochrane G."/>
            <person name="Meng A."/>
            <person name="Brown T."/>
            <person name="Cohen L."/>
        </authorList>
    </citation>
    <scope>NUCLEOTIDE SEQUENCE</scope>
    <source>
        <strain evidence="3">Isolate 1302-5</strain>
    </source>
</reference>
<dbReference type="EMBL" id="HBKQ01011610">
    <property type="protein sequence ID" value="CAE2219640.1"/>
    <property type="molecule type" value="Transcribed_RNA"/>
</dbReference>
<feature type="domain" description="Domain of unknown function at the cortex 1" evidence="2">
    <location>
        <begin position="113"/>
        <end position="314"/>
    </location>
</feature>
<name>A0A7S4I5Z6_9STRA</name>
<feature type="signal peptide" evidence="1">
    <location>
        <begin position="1"/>
        <end position="20"/>
    </location>
</feature>
<evidence type="ECO:0000256" key="1">
    <source>
        <dbReference type="SAM" id="SignalP"/>
    </source>
</evidence>
<sequence length="351" mass="40139">MLRVFVICVAVLVLSRSSRGSDVVFGKDTSILDRIRVSIQAPFHQGNSPFSLPSFANVRRGGGVAISNSSCMSLTTESNVLEFTGSSSISELRANETYAVVPTEYDRVFVDLENDQRDYPISNELFEGKMRLLLREDPKNEYDFRGDQNVHWELQIQGRFKRTPGPLYLGVEIPEDEEHFRISWPMRTVSKAFCKLIKFMGYSLLHNSVGEKGDRPHFATPAFQALDKFVASKADQPSPVLGHYIYEPFESALQRRKFQSEHTVDTSLLYTMSFNDTFFDPVRWRVTGVPLLRPVDMSRFTNNIRFVIYEVEEENHKPVAIPKNGDLKAVAHGTHTKKNHVMWFQLHRKAA</sequence>
<dbReference type="InterPro" id="IPR013897">
    <property type="entry name" value="Duc1"/>
</dbReference>
<dbReference type="Pfam" id="PF08588">
    <property type="entry name" value="Duc1"/>
    <property type="match status" value="1"/>
</dbReference>
<organism evidence="3">
    <name type="scientific">Odontella aurita</name>
    <dbReference type="NCBI Taxonomy" id="265563"/>
    <lineage>
        <taxon>Eukaryota</taxon>
        <taxon>Sar</taxon>
        <taxon>Stramenopiles</taxon>
        <taxon>Ochrophyta</taxon>
        <taxon>Bacillariophyta</taxon>
        <taxon>Mediophyceae</taxon>
        <taxon>Biddulphiophycidae</taxon>
        <taxon>Eupodiscales</taxon>
        <taxon>Odontellaceae</taxon>
        <taxon>Odontella</taxon>
    </lineage>
</organism>
<evidence type="ECO:0000259" key="2">
    <source>
        <dbReference type="Pfam" id="PF08588"/>
    </source>
</evidence>
<proteinExistence type="predicted"/>